<feature type="non-terminal residue" evidence="1">
    <location>
        <position position="90"/>
    </location>
</feature>
<dbReference type="AlphaFoldDB" id="X1FCC4"/>
<accession>X1FCC4</accession>
<dbReference type="EMBL" id="BART01040595">
    <property type="protein sequence ID" value="GAH30210.1"/>
    <property type="molecule type" value="Genomic_DNA"/>
</dbReference>
<protein>
    <submittedName>
        <fullName evidence="1">Uncharacterized protein</fullName>
    </submittedName>
</protein>
<organism evidence="1">
    <name type="scientific">marine sediment metagenome</name>
    <dbReference type="NCBI Taxonomy" id="412755"/>
    <lineage>
        <taxon>unclassified sequences</taxon>
        <taxon>metagenomes</taxon>
        <taxon>ecological metagenomes</taxon>
    </lineage>
</organism>
<comment type="caution">
    <text evidence="1">The sequence shown here is derived from an EMBL/GenBank/DDBJ whole genome shotgun (WGS) entry which is preliminary data.</text>
</comment>
<reference evidence="1" key="1">
    <citation type="journal article" date="2014" name="Front. Microbiol.">
        <title>High frequency of phylogenetically diverse reductive dehalogenase-homologous genes in deep subseafloor sedimentary metagenomes.</title>
        <authorList>
            <person name="Kawai M."/>
            <person name="Futagami T."/>
            <person name="Toyoda A."/>
            <person name="Takaki Y."/>
            <person name="Nishi S."/>
            <person name="Hori S."/>
            <person name="Arai W."/>
            <person name="Tsubouchi T."/>
            <person name="Morono Y."/>
            <person name="Uchiyama I."/>
            <person name="Ito T."/>
            <person name="Fujiyama A."/>
            <person name="Inagaki F."/>
            <person name="Takami H."/>
        </authorList>
    </citation>
    <scope>NUCLEOTIDE SEQUENCE</scope>
    <source>
        <strain evidence="1">Expedition CK06-06</strain>
    </source>
</reference>
<proteinExistence type="predicted"/>
<evidence type="ECO:0000313" key="1">
    <source>
        <dbReference type="EMBL" id="GAH30210.1"/>
    </source>
</evidence>
<gene>
    <name evidence="1" type="ORF">S01H4_65962</name>
</gene>
<sequence length="90" mass="10538">EVRPIATRFILLEADIATIDVIAKLIIERDYSIDNISTEIESEFESRFLIMRMGENVFRNRIAEILMGTEDMGIISYDDLKFRVSFKEIF</sequence>
<feature type="non-terminal residue" evidence="1">
    <location>
        <position position="1"/>
    </location>
</feature>
<name>X1FCC4_9ZZZZ</name>